<evidence type="ECO:0000256" key="1">
    <source>
        <dbReference type="ARBA" id="ARBA00006547"/>
    </source>
</evidence>
<dbReference type="OrthoDB" id="7181050at2"/>
<gene>
    <name evidence="3" type="ORF">E4T21_14415</name>
</gene>
<dbReference type="RefSeq" id="WP_149285730.1">
    <property type="nucleotide sequence ID" value="NZ_CP038437.2"/>
</dbReference>
<accession>A0A5C1NH56</accession>
<name>A0A5C1NH56_9GAMM</name>
<dbReference type="InterPro" id="IPR001447">
    <property type="entry name" value="Arylamine_N-AcTrfase"/>
</dbReference>
<evidence type="ECO:0000256" key="2">
    <source>
        <dbReference type="RuleBase" id="RU003452"/>
    </source>
</evidence>
<evidence type="ECO:0000313" key="4">
    <source>
        <dbReference type="Proteomes" id="UP000324285"/>
    </source>
</evidence>
<dbReference type="AlphaFoldDB" id="A0A5C1NH56"/>
<evidence type="ECO:0000313" key="3">
    <source>
        <dbReference type="EMBL" id="QEM82606.1"/>
    </source>
</evidence>
<dbReference type="InterPro" id="IPR038765">
    <property type="entry name" value="Papain-like_cys_pep_sf"/>
</dbReference>
<sequence>MQATTSPLPLHESIQWNTGPLDLDAYLQRIGYQGSLIPSVETLRALQQAHLSSIPFENLDIITGGEIRLDLEHLQDKLVHHRRGGYCHEQNLLFGTLLNQLGFQVVTRGARMLMGEEASTATAVAHTMLVVSAEGRDWLVDVGVGNIGPREPVPLEEGVEVRHGHWEYRMERSLLGLWLLRHRRHDGWFNVYQFGDELYFRADAENHNFHVSHHPDSPFVRGIIVQHNGEAVRYSLSNLELKTLSPGQPHTSQQITIKALPQVLRELFGLELAPEQEHALQQQAAMLVATPSEGD</sequence>
<comment type="similarity">
    <text evidence="1 2">Belongs to the arylamine N-acetyltransferase family.</text>
</comment>
<dbReference type="SUPFAM" id="SSF54001">
    <property type="entry name" value="Cysteine proteinases"/>
    <property type="match status" value="1"/>
</dbReference>
<reference evidence="3" key="1">
    <citation type="submission" date="2021-02" db="EMBL/GenBank/DDBJ databases">
        <title>Strain Y2R2, a novel species of the genus Halomonas.</title>
        <authorList>
            <person name="Huang H."/>
        </authorList>
    </citation>
    <scope>NUCLEOTIDE SEQUENCE</scope>
    <source>
        <strain evidence="3">Y2R2</strain>
    </source>
</reference>
<dbReference type="EMBL" id="CP038437">
    <property type="protein sequence ID" value="QEM82606.1"/>
    <property type="molecule type" value="Genomic_DNA"/>
</dbReference>
<dbReference type="Proteomes" id="UP000324285">
    <property type="component" value="Chromosome"/>
</dbReference>
<dbReference type="PANTHER" id="PTHR11786:SF0">
    <property type="entry name" value="ARYLAMINE N-ACETYLTRANSFERASE 4-RELATED"/>
    <property type="match status" value="1"/>
</dbReference>
<dbReference type="PANTHER" id="PTHR11786">
    <property type="entry name" value="N-HYDROXYARYLAMINE O-ACETYLTRANSFERASE"/>
    <property type="match status" value="1"/>
</dbReference>
<dbReference type="Gene3D" id="2.40.128.150">
    <property type="entry name" value="Cysteine proteinases"/>
    <property type="match status" value="1"/>
</dbReference>
<dbReference type="GO" id="GO:0016407">
    <property type="term" value="F:acetyltransferase activity"/>
    <property type="evidence" value="ECO:0007669"/>
    <property type="project" value="InterPro"/>
</dbReference>
<organism evidence="3 4">
    <name type="scientific">Halomonas binhaiensis</name>
    <dbReference type="NCBI Taxonomy" id="2562282"/>
    <lineage>
        <taxon>Bacteria</taxon>
        <taxon>Pseudomonadati</taxon>
        <taxon>Pseudomonadota</taxon>
        <taxon>Gammaproteobacteria</taxon>
        <taxon>Oceanospirillales</taxon>
        <taxon>Halomonadaceae</taxon>
        <taxon>Halomonas</taxon>
    </lineage>
</organism>
<protein>
    <submittedName>
        <fullName evidence="3">Arylamine N-acetyltransferase</fullName>
    </submittedName>
</protein>
<keyword evidence="4" id="KW-1185">Reference proteome</keyword>
<dbReference type="Pfam" id="PF00797">
    <property type="entry name" value="Acetyltransf_2"/>
    <property type="match status" value="1"/>
</dbReference>
<dbReference type="Gene3D" id="3.30.2140.10">
    <property type="entry name" value="Arylamine N-acetyltransferase"/>
    <property type="match status" value="1"/>
</dbReference>
<dbReference type="PRINTS" id="PR01543">
    <property type="entry name" value="ANATRNSFRASE"/>
</dbReference>
<dbReference type="KEGG" id="hbh:E4T21_14415"/>
<proteinExistence type="inferred from homology"/>